<dbReference type="AlphaFoldDB" id="A0A916RY31"/>
<comment type="caution">
    <text evidence="2">The sequence shown here is derived from an EMBL/GenBank/DDBJ whole genome shotgun (WGS) entry which is preliminary data.</text>
</comment>
<name>A0A916RY31_9BACI</name>
<evidence type="ECO:0000313" key="3">
    <source>
        <dbReference type="Proteomes" id="UP000613512"/>
    </source>
</evidence>
<evidence type="ECO:0000256" key="1">
    <source>
        <dbReference type="SAM" id="Coils"/>
    </source>
</evidence>
<dbReference type="RefSeq" id="WP_188384471.1">
    <property type="nucleotide sequence ID" value="NZ_BMEY01000008.1"/>
</dbReference>
<evidence type="ECO:0000313" key="2">
    <source>
        <dbReference type="EMBL" id="GGA75934.1"/>
    </source>
</evidence>
<reference evidence="2" key="1">
    <citation type="journal article" date="2014" name="Int. J. Syst. Evol. Microbiol.">
        <title>Complete genome sequence of Corynebacterium casei LMG S-19264T (=DSM 44701T), isolated from a smear-ripened cheese.</title>
        <authorList>
            <consortium name="US DOE Joint Genome Institute (JGI-PGF)"/>
            <person name="Walter F."/>
            <person name="Albersmeier A."/>
            <person name="Kalinowski J."/>
            <person name="Ruckert C."/>
        </authorList>
    </citation>
    <scope>NUCLEOTIDE SEQUENCE</scope>
    <source>
        <strain evidence="2">CGMCC 1.12408</strain>
    </source>
</reference>
<feature type="coiled-coil region" evidence="1">
    <location>
        <begin position="43"/>
        <end position="77"/>
    </location>
</feature>
<keyword evidence="3" id="KW-1185">Reference proteome</keyword>
<accession>A0A916RY31</accession>
<protein>
    <submittedName>
        <fullName evidence="2">Uncharacterized protein</fullName>
    </submittedName>
</protein>
<gene>
    <name evidence="2" type="ORF">GCM10008025_19480</name>
</gene>
<keyword evidence="1" id="KW-0175">Coiled coil</keyword>
<proteinExistence type="predicted"/>
<dbReference type="EMBL" id="BMEY01000008">
    <property type="protein sequence ID" value="GGA75934.1"/>
    <property type="molecule type" value="Genomic_DNA"/>
</dbReference>
<sequence>MENPFGGEGVGNLISQLEKLKKIILGYQQNDISHDYYRLKSEYNESKVRLLATRQKLSKLEERFKDFLDKYQQLVTERDALELQMKLNNSINDPSQKDESSSVVNETIGKVVPTDRKNEEMLDLKTYKELAIELINLIHLIENKYHLMRREELVDDMEIEKKKDISQSESSIVQEERSVLNSSFRNRILKGAEPHINPSLRKINDSKRHFPKDPLSKTIISRTKYSEEKYTRTTSPNQEKELKDTLKGDLINTTFFNQQLLQEMQGKSNFQVKEFNYKDLKNATSVTSIIEGRQNYQQGHNEKKHVRLRSEAKPVYIKYKDDKQTSSIDPDTQEIDTTVTNHPNQEEVNNLNHVNAMNQRKKTTEITKEVMDHKEEYINQTSDDFVQITSDNYEKTADKVEPSMKEGKIDIEEHVIEDEIDVIGMKEQMPQVEKKSLIRILWKKLTRT</sequence>
<dbReference type="Proteomes" id="UP000613512">
    <property type="component" value="Unassembled WGS sequence"/>
</dbReference>
<reference evidence="2" key="2">
    <citation type="submission" date="2020-09" db="EMBL/GenBank/DDBJ databases">
        <authorList>
            <person name="Sun Q."/>
            <person name="Zhou Y."/>
        </authorList>
    </citation>
    <scope>NUCLEOTIDE SEQUENCE</scope>
    <source>
        <strain evidence="2">CGMCC 1.12408</strain>
    </source>
</reference>
<organism evidence="2 3">
    <name type="scientific">Ornithinibacillus halotolerans</name>
    <dbReference type="NCBI Taxonomy" id="1274357"/>
    <lineage>
        <taxon>Bacteria</taxon>
        <taxon>Bacillati</taxon>
        <taxon>Bacillota</taxon>
        <taxon>Bacilli</taxon>
        <taxon>Bacillales</taxon>
        <taxon>Bacillaceae</taxon>
        <taxon>Ornithinibacillus</taxon>
    </lineage>
</organism>